<evidence type="ECO:0000256" key="7">
    <source>
        <dbReference type="ARBA" id="ARBA00023004"/>
    </source>
</evidence>
<protein>
    <submittedName>
        <fullName evidence="12">Endonuclease-3</fullName>
    </submittedName>
</protein>
<evidence type="ECO:0000256" key="8">
    <source>
        <dbReference type="ARBA" id="ARBA00023014"/>
    </source>
</evidence>
<dbReference type="OrthoDB" id="9800977at2"/>
<keyword evidence="6" id="KW-0378">Hydrolase</keyword>
<dbReference type="InterPro" id="IPR004035">
    <property type="entry name" value="Endouclease-III_FeS-bd_BS"/>
</dbReference>
<reference evidence="12 13" key="1">
    <citation type="submission" date="2016-11" db="EMBL/GenBank/DDBJ databases">
        <authorList>
            <person name="Varghese N."/>
            <person name="Submissions S."/>
        </authorList>
    </citation>
    <scope>NUCLEOTIDE SEQUENCE [LARGE SCALE GENOMIC DNA]</scope>
    <source>
        <strain evidence="12 13">DSM 29620</strain>
    </source>
</reference>
<proteinExistence type="inferred from homology"/>
<keyword evidence="5" id="KW-0227">DNA damage</keyword>
<evidence type="ECO:0000259" key="11">
    <source>
        <dbReference type="SMART" id="SM00478"/>
    </source>
</evidence>
<dbReference type="Gene3D" id="1.10.340.30">
    <property type="entry name" value="Hypothetical protein, domain 2"/>
    <property type="match status" value="1"/>
</dbReference>
<evidence type="ECO:0000256" key="9">
    <source>
        <dbReference type="ARBA" id="ARBA00023204"/>
    </source>
</evidence>
<dbReference type="PANTHER" id="PTHR10359">
    <property type="entry name" value="A/G-SPECIFIC ADENINE GLYCOSYLASE/ENDONUCLEASE III"/>
    <property type="match status" value="1"/>
</dbReference>
<dbReference type="Proteomes" id="UP000324252">
    <property type="component" value="Unassembled WGS sequence"/>
</dbReference>
<dbReference type="GO" id="GO:0051539">
    <property type="term" value="F:4 iron, 4 sulfur cluster binding"/>
    <property type="evidence" value="ECO:0007669"/>
    <property type="project" value="UniProtKB-KW"/>
</dbReference>
<keyword evidence="12" id="KW-0255">Endonuclease</keyword>
<dbReference type="EMBL" id="FQZZ01000006">
    <property type="protein sequence ID" value="SHK56517.1"/>
    <property type="molecule type" value="Genomic_DNA"/>
</dbReference>
<sequence>MQLILIHDDRTGRLQAAHGWLRHCFGPPGPYRLLDPVSQLVMGLIGGRTRGAVSAAAFMRLRQRFACWESLRDAPVAEILPLIAGVSFAEVKAPRLPAALRMVTARRGALTLDFLAGWPDGAALDWLERLPGVGRKTAATVLNFSTLRKPVLVIDTHHLRVIRRLGLVGPRAGIAEAHDCLTPLLPSGWGAAEIDDHHQLVKTLGQRFCRPSRPACPACPLRALCLQGVPRRR</sequence>
<evidence type="ECO:0000256" key="10">
    <source>
        <dbReference type="ARBA" id="ARBA00023295"/>
    </source>
</evidence>
<keyword evidence="7" id="KW-0408">Iron</keyword>
<evidence type="ECO:0000256" key="4">
    <source>
        <dbReference type="ARBA" id="ARBA00022723"/>
    </source>
</evidence>
<organism evidence="12 13">
    <name type="scientific">Lutimaribacter pacificus</name>
    <dbReference type="NCBI Taxonomy" id="391948"/>
    <lineage>
        <taxon>Bacteria</taxon>
        <taxon>Pseudomonadati</taxon>
        <taxon>Pseudomonadota</taxon>
        <taxon>Alphaproteobacteria</taxon>
        <taxon>Rhodobacterales</taxon>
        <taxon>Roseobacteraceae</taxon>
        <taxon>Lutimaribacter</taxon>
    </lineage>
</organism>
<gene>
    <name evidence="12" type="ORF">SAMN05444142_106205</name>
</gene>
<keyword evidence="13" id="KW-1185">Reference proteome</keyword>
<dbReference type="InterPro" id="IPR003265">
    <property type="entry name" value="HhH-GPD_domain"/>
</dbReference>
<dbReference type="SUPFAM" id="SSF48150">
    <property type="entry name" value="DNA-glycosylase"/>
    <property type="match status" value="1"/>
</dbReference>
<dbReference type="RefSeq" id="WP_149787216.1">
    <property type="nucleotide sequence ID" value="NZ_FNIO01000002.1"/>
</dbReference>
<keyword evidence="12" id="KW-0540">Nuclease</keyword>
<keyword evidence="3" id="KW-0004">4Fe-4S</keyword>
<dbReference type="PIRSF" id="PIRSF001435">
    <property type="entry name" value="Nth"/>
    <property type="match status" value="1"/>
</dbReference>
<dbReference type="PROSITE" id="PS00764">
    <property type="entry name" value="ENDONUCLEASE_III_1"/>
    <property type="match status" value="1"/>
</dbReference>
<evidence type="ECO:0000256" key="1">
    <source>
        <dbReference type="ARBA" id="ARBA00001966"/>
    </source>
</evidence>
<dbReference type="CDD" id="cd00056">
    <property type="entry name" value="ENDO3c"/>
    <property type="match status" value="1"/>
</dbReference>
<dbReference type="PANTHER" id="PTHR10359:SF19">
    <property type="entry name" value="DNA REPAIR GLYCOSYLASE MJ1434-RELATED"/>
    <property type="match status" value="1"/>
</dbReference>
<dbReference type="AlphaFoldDB" id="A0A1H0E4S2"/>
<dbReference type="InterPro" id="IPR023170">
    <property type="entry name" value="HhH_base_excis_C"/>
</dbReference>
<evidence type="ECO:0000256" key="6">
    <source>
        <dbReference type="ARBA" id="ARBA00022801"/>
    </source>
</evidence>
<keyword evidence="8" id="KW-0411">Iron-sulfur</keyword>
<dbReference type="GO" id="GO:0006284">
    <property type="term" value="P:base-excision repair"/>
    <property type="evidence" value="ECO:0007669"/>
    <property type="project" value="InterPro"/>
</dbReference>
<dbReference type="GO" id="GO:0016798">
    <property type="term" value="F:hydrolase activity, acting on glycosyl bonds"/>
    <property type="evidence" value="ECO:0007669"/>
    <property type="project" value="UniProtKB-KW"/>
</dbReference>
<keyword evidence="9" id="KW-0234">DNA repair</keyword>
<dbReference type="GO" id="GO:0004519">
    <property type="term" value="F:endonuclease activity"/>
    <property type="evidence" value="ECO:0007669"/>
    <property type="project" value="UniProtKB-KW"/>
</dbReference>
<evidence type="ECO:0000313" key="12">
    <source>
        <dbReference type="EMBL" id="SHK56517.1"/>
    </source>
</evidence>
<comment type="cofactor">
    <cofactor evidence="1">
        <name>[4Fe-4S] cluster</name>
        <dbReference type="ChEBI" id="CHEBI:49883"/>
    </cofactor>
</comment>
<feature type="domain" description="HhH-GPD" evidence="11">
    <location>
        <begin position="45"/>
        <end position="200"/>
    </location>
</feature>
<accession>A0A1H0E4S2</accession>
<evidence type="ECO:0000256" key="2">
    <source>
        <dbReference type="ARBA" id="ARBA00008343"/>
    </source>
</evidence>
<comment type="similarity">
    <text evidence="2">Belongs to the Nth/MutY family.</text>
</comment>
<evidence type="ECO:0000256" key="5">
    <source>
        <dbReference type="ARBA" id="ARBA00022763"/>
    </source>
</evidence>
<keyword evidence="4" id="KW-0479">Metal-binding</keyword>
<dbReference type="Pfam" id="PF00730">
    <property type="entry name" value="HhH-GPD"/>
    <property type="match status" value="1"/>
</dbReference>
<dbReference type="InterPro" id="IPR011257">
    <property type="entry name" value="DNA_glycosylase"/>
</dbReference>
<dbReference type="SMART" id="SM00478">
    <property type="entry name" value="ENDO3c"/>
    <property type="match status" value="1"/>
</dbReference>
<dbReference type="GO" id="GO:0046872">
    <property type="term" value="F:metal ion binding"/>
    <property type="evidence" value="ECO:0007669"/>
    <property type="project" value="UniProtKB-KW"/>
</dbReference>
<name>A0A1H0E4S2_9RHOB</name>
<keyword evidence="10" id="KW-0326">Glycosidase</keyword>
<evidence type="ECO:0000256" key="3">
    <source>
        <dbReference type="ARBA" id="ARBA00022485"/>
    </source>
</evidence>
<evidence type="ECO:0000313" key="13">
    <source>
        <dbReference type="Proteomes" id="UP000324252"/>
    </source>
</evidence>
<dbReference type="Gene3D" id="1.10.1670.10">
    <property type="entry name" value="Helix-hairpin-Helix base-excision DNA repair enzymes (C-terminal)"/>
    <property type="match status" value="1"/>
</dbReference>